<dbReference type="PRINTS" id="PR01715">
    <property type="entry name" value="FERRIBNDNGPP"/>
</dbReference>
<dbReference type="RefSeq" id="WP_045162169.1">
    <property type="nucleotide sequence ID" value="NZ_JYHV01000016.1"/>
</dbReference>
<dbReference type="Proteomes" id="UP000032487">
    <property type="component" value="Unassembled WGS sequence"/>
</dbReference>
<dbReference type="GO" id="GO:1901678">
    <property type="term" value="P:iron coordination entity transport"/>
    <property type="evidence" value="ECO:0007669"/>
    <property type="project" value="UniProtKB-ARBA"/>
</dbReference>
<dbReference type="PANTHER" id="PTHR30532">
    <property type="entry name" value="IRON III DICITRATE-BINDING PERIPLASMIC PROTEIN"/>
    <property type="match status" value="1"/>
</dbReference>
<dbReference type="InterPro" id="IPR051313">
    <property type="entry name" value="Bact_iron-sidero_bind"/>
</dbReference>
<dbReference type="EMBL" id="JYHV01000016">
    <property type="protein sequence ID" value="KJH82169.1"/>
    <property type="molecule type" value="Genomic_DNA"/>
</dbReference>
<gene>
    <name evidence="7" type="ORF">UF78_10600</name>
</gene>
<evidence type="ECO:0000313" key="8">
    <source>
        <dbReference type="Proteomes" id="UP000032487"/>
    </source>
</evidence>
<evidence type="ECO:0000256" key="2">
    <source>
        <dbReference type="ARBA" id="ARBA00008814"/>
    </source>
</evidence>
<dbReference type="Pfam" id="PF01497">
    <property type="entry name" value="Peripla_BP_2"/>
    <property type="match status" value="1"/>
</dbReference>
<dbReference type="GO" id="GO:0030288">
    <property type="term" value="C:outer membrane-bounded periplasmic space"/>
    <property type="evidence" value="ECO:0007669"/>
    <property type="project" value="TreeGrafter"/>
</dbReference>
<organism evidence="7 8">
    <name type="scientific">Stutzerimonas stutzeri</name>
    <name type="common">Pseudomonas stutzeri</name>
    <dbReference type="NCBI Taxonomy" id="316"/>
    <lineage>
        <taxon>Bacteria</taxon>
        <taxon>Pseudomonadati</taxon>
        <taxon>Pseudomonadota</taxon>
        <taxon>Gammaproteobacteria</taxon>
        <taxon>Pseudomonadales</taxon>
        <taxon>Pseudomonadaceae</taxon>
        <taxon>Stutzerimonas</taxon>
    </lineage>
</organism>
<evidence type="ECO:0000313" key="7">
    <source>
        <dbReference type="EMBL" id="KJH82169.1"/>
    </source>
</evidence>
<keyword evidence="5" id="KW-0732">Signal</keyword>
<proteinExistence type="inferred from homology"/>
<keyword evidence="4" id="KW-0406">Ion transport</keyword>
<dbReference type="SUPFAM" id="SSF53807">
    <property type="entry name" value="Helical backbone' metal receptor"/>
    <property type="match status" value="1"/>
</dbReference>
<accession>A0A0D9ANB3</accession>
<keyword evidence="4" id="KW-0408">Iron</keyword>
<evidence type="ECO:0000256" key="5">
    <source>
        <dbReference type="ARBA" id="ARBA00022729"/>
    </source>
</evidence>
<name>A0A0D9ANB3_STUST</name>
<comment type="similarity">
    <text evidence="2">Belongs to the bacterial solute-binding protein 8 family.</text>
</comment>
<dbReference type="AlphaFoldDB" id="A0A0D9ANB3"/>
<sequence>MPLSRRLLLRQLGMGGLALAAGLPLRIRAEPLRRVVAINWAAAETLLTLGVAPLAISDVGYYNRRMPTWPVKPPVLDIGPYWEPNLELLQQLKPELILCDPLPPTVDRALRSIAPTEVVDIYPTEQGVWRSASAFTLRLAARLELESRAVAYLQAANERLEILAERLASRPQPPLCIAVLNQDGRHATVYGRHSMAQDVLDRLGLVNAWQGPSNAMGFSLTGVERLAETPDTHLLYIEIPTTSARLQSLRQPNALWDNLPSVRNGQSQPLGKFYPYGGVASALSLAERIAGYLLKSQPHV</sequence>
<dbReference type="InterPro" id="IPR006311">
    <property type="entry name" value="TAT_signal"/>
</dbReference>
<evidence type="ECO:0000256" key="3">
    <source>
        <dbReference type="ARBA" id="ARBA00022448"/>
    </source>
</evidence>
<keyword evidence="4" id="KW-0410">Iron transport</keyword>
<reference evidence="7 8" key="1">
    <citation type="submission" date="2015-02" db="EMBL/GenBank/DDBJ databases">
        <title>Draft genome sequence of Pseudomonas stutzeri NT0128 isolated from wheat (Triticum turgidum) rhizosphere.</title>
        <authorList>
            <person name="Tovi N."/>
            <person name="Frenk S."/>
            <person name="Hadar Y."/>
            <person name="Minz D."/>
        </authorList>
    </citation>
    <scope>NUCLEOTIDE SEQUENCE [LARGE SCALE GENOMIC DNA]</scope>
    <source>
        <strain evidence="7 8">NT0128</strain>
    </source>
</reference>
<evidence type="ECO:0000256" key="1">
    <source>
        <dbReference type="ARBA" id="ARBA00004196"/>
    </source>
</evidence>
<dbReference type="PANTHER" id="PTHR30532:SF1">
    <property type="entry name" value="IRON(3+)-HYDROXAMATE-BINDING PROTEIN FHUD"/>
    <property type="match status" value="1"/>
</dbReference>
<comment type="caution">
    <text evidence="7">The sequence shown here is derived from an EMBL/GenBank/DDBJ whole genome shotgun (WGS) entry which is preliminary data.</text>
</comment>
<evidence type="ECO:0000256" key="4">
    <source>
        <dbReference type="ARBA" id="ARBA00022496"/>
    </source>
</evidence>
<dbReference type="Gene3D" id="3.40.50.1980">
    <property type="entry name" value="Nitrogenase molybdenum iron protein domain"/>
    <property type="match status" value="2"/>
</dbReference>
<dbReference type="InterPro" id="IPR002491">
    <property type="entry name" value="ABC_transptr_periplasmic_BD"/>
</dbReference>
<keyword evidence="3" id="KW-0813">Transport</keyword>
<dbReference type="PROSITE" id="PS51318">
    <property type="entry name" value="TAT"/>
    <property type="match status" value="1"/>
</dbReference>
<dbReference type="PATRIC" id="fig|316.101.peg.4595"/>
<protein>
    <submittedName>
        <fullName evidence="7">Fe3+-hydroxamate ABC transporter substrate-binding protein</fullName>
    </submittedName>
</protein>
<dbReference type="PROSITE" id="PS50983">
    <property type="entry name" value="FE_B12_PBP"/>
    <property type="match status" value="1"/>
</dbReference>
<evidence type="ECO:0000259" key="6">
    <source>
        <dbReference type="PROSITE" id="PS50983"/>
    </source>
</evidence>
<dbReference type="OrthoDB" id="6160519at2"/>
<feature type="domain" description="Fe/B12 periplasmic-binding" evidence="6">
    <location>
        <begin position="34"/>
        <end position="297"/>
    </location>
</feature>
<comment type="subcellular location">
    <subcellularLocation>
        <location evidence="1">Cell envelope</location>
    </subcellularLocation>
</comment>